<dbReference type="Pfam" id="PF00753">
    <property type="entry name" value="Lactamase_B"/>
    <property type="match status" value="1"/>
</dbReference>
<dbReference type="InterPro" id="IPR052159">
    <property type="entry name" value="Competence_DNA_uptake"/>
</dbReference>
<feature type="domain" description="Metallo-beta-lactamase" evidence="1">
    <location>
        <begin position="40"/>
        <end position="93"/>
    </location>
</feature>
<accession>A0A369JFF4</accession>
<dbReference type="STRING" id="39966.A0A369JFF4"/>
<dbReference type="SUPFAM" id="SSF56281">
    <property type="entry name" value="Metallo-hydrolase/oxidoreductase"/>
    <property type="match status" value="1"/>
</dbReference>
<keyword evidence="3" id="KW-1185">Reference proteome</keyword>
<evidence type="ECO:0000259" key="1">
    <source>
        <dbReference type="Pfam" id="PF00753"/>
    </source>
</evidence>
<dbReference type="InParanoid" id="A0A369JFF4"/>
<dbReference type="AlphaFoldDB" id="A0A369JFF4"/>
<dbReference type="Proteomes" id="UP000076154">
    <property type="component" value="Unassembled WGS sequence"/>
</dbReference>
<dbReference type="EMBL" id="LUEZ02000056">
    <property type="protein sequence ID" value="RDB20879.1"/>
    <property type="molecule type" value="Genomic_DNA"/>
</dbReference>
<dbReference type="InterPro" id="IPR001279">
    <property type="entry name" value="Metallo-B-lactamas"/>
</dbReference>
<dbReference type="OrthoDB" id="3946789at2759"/>
<evidence type="ECO:0000313" key="2">
    <source>
        <dbReference type="EMBL" id="RDB20879.1"/>
    </source>
</evidence>
<organism evidence="2 3">
    <name type="scientific">Hypsizygus marmoreus</name>
    <name type="common">White beech mushroom</name>
    <name type="synonym">Agaricus marmoreus</name>
    <dbReference type="NCBI Taxonomy" id="39966"/>
    <lineage>
        <taxon>Eukaryota</taxon>
        <taxon>Fungi</taxon>
        <taxon>Dikarya</taxon>
        <taxon>Basidiomycota</taxon>
        <taxon>Agaricomycotina</taxon>
        <taxon>Agaricomycetes</taxon>
        <taxon>Agaricomycetidae</taxon>
        <taxon>Agaricales</taxon>
        <taxon>Tricholomatineae</taxon>
        <taxon>Lyophyllaceae</taxon>
        <taxon>Hypsizygus</taxon>
    </lineage>
</organism>
<comment type="caution">
    <text evidence="2">The sequence shown here is derived from an EMBL/GenBank/DDBJ whole genome shotgun (WGS) entry which is preliminary data.</text>
</comment>
<gene>
    <name evidence="2" type="ORF">Hypma_012071</name>
</gene>
<name>A0A369JFF4_HYPMA</name>
<dbReference type="Gene3D" id="3.60.15.10">
    <property type="entry name" value="Ribonuclease Z/Hydroxyacylglutathione hydrolase-like"/>
    <property type="match status" value="1"/>
</dbReference>
<protein>
    <recommendedName>
        <fullName evidence="1">Metallo-beta-lactamase domain-containing protein</fullName>
    </recommendedName>
</protein>
<dbReference type="PANTHER" id="PTHR30619">
    <property type="entry name" value="DNA INTERNALIZATION/COMPETENCE PROTEIN COMEC/REC2"/>
    <property type="match status" value="1"/>
</dbReference>
<evidence type="ECO:0000313" key="3">
    <source>
        <dbReference type="Proteomes" id="UP000076154"/>
    </source>
</evidence>
<proteinExistence type="predicted"/>
<reference evidence="2" key="1">
    <citation type="submission" date="2018-04" db="EMBL/GenBank/DDBJ databases">
        <title>Whole genome sequencing of Hypsizygus marmoreus.</title>
        <authorList>
            <person name="Choi I.-G."/>
            <person name="Min B."/>
            <person name="Kim J.-G."/>
            <person name="Kim S."/>
            <person name="Oh Y.-L."/>
            <person name="Kong W.-S."/>
            <person name="Park H."/>
            <person name="Jeong J."/>
            <person name="Song E.-S."/>
        </authorList>
    </citation>
    <scope>NUCLEOTIDE SEQUENCE [LARGE SCALE GENOMIC DNA]</scope>
    <source>
        <strain evidence="2">51987-8</strain>
    </source>
</reference>
<dbReference type="InterPro" id="IPR036866">
    <property type="entry name" value="RibonucZ/Hydroxyglut_hydro"/>
</dbReference>
<dbReference type="PANTHER" id="PTHR30619:SF1">
    <property type="entry name" value="RECOMBINATION PROTEIN 2"/>
    <property type="match status" value="1"/>
</dbReference>
<sequence>MSIITYPIDYYQVNIGVGDCEIILQVEDSHHRLPPYSILKAILIDGGMDGGRITNIQETMRHIETKYTLGVGGLKFDSVIITHWDTDHYIGVLTMLMSDLEAALEREKKAGITGKDPLQVSFLKYDDLGNPLSTLYIPYETDTGKKIPDKLKIEYSTVGTTRIMGFTGARRGNVCKVVADMMDVAKATLNGGPQELKLGDSTNVIGRELFSGELVEDAKIAKGPLELINAYKMKGTVYKGDRPGLFCVAANNRYLPCSPVDKHTAHSYTNCSSIVCLIIHPPSSNLPTGAVSHYLAGDAESDLEAGVVKWTGLQPVATRSTDRPKAPDTVLIVKASHHGAPTSFPLTMCQTFKPSFILFSAGNKYCHPSWNIMLYVYSYLVSWRGAHASVKDDGLYFRPLYLTCFPYYSNVPDVNLKSQLVSSENPLLGKSADDKEYHDTINAFFHATDVALDLVAEFKGTNISTEEN</sequence>